<dbReference type="InterPro" id="IPR057326">
    <property type="entry name" value="KR_dom"/>
</dbReference>
<keyword evidence="2 4" id="KW-0560">Oxidoreductase</keyword>
<dbReference type="FunFam" id="3.40.50.720:FF:000084">
    <property type="entry name" value="Short-chain dehydrogenase reductase"/>
    <property type="match status" value="1"/>
</dbReference>
<dbReference type="PROSITE" id="PS00061">
    <property type="entry name" value="ADH_SHORT"/>
    <property type="match status" value="1"/>
</dbReference>
<name>A0A7X4YVL7_9BACL</name>
<dbReference type="GO" id="GO:0047936">
    <property type="term" value="F:glucose 1-dehydrogenase [NAD(P)+] activity"/>
    <property type="evidence" value="ECO:0007669"/>
    <property type="project" value="UniProtKB-EC"/>
</dbReference>
<organism evidence="4 5">
    <name type="scientific">Paenibacillus sacheonensis</name>
    <dbReference type="NCBI Taxonomy" id="742054"/>
    <lineage>
        <taxon>Bacteria</taxon>
        <taxon>Bacillati</taxon>
        <taxon>Bacillota</taxon>
        <taxon>Bacilli</taxon>
        <taxon>Bacillales</taxon>
        <taxon>Paenibacillaceae</taxon>
        <taxon>Paenibacillus</taxon>
    </lineage>
</organism>
<dbReference type="GO" id="GO:0008206">
    <property type="term" value="P:bile acid metabolic process"/>
    <property type="evidence" value="ECO:0007669"/>
    <property type="project" value="UniProtKB-ARBA"/>
</dbReference>
<dbReference type="SMART" id="SM00822">
    <property type="entry name" value="PKS_KR"/>
    <property type="match status" value="1"/>
</dbReference>
<dbReference type="Pfam" id="PF13561">
    <property type="entry name" value="adh_short_C2"/>
    <property type="match status" value="1"/>
</dbReference>
<reference evidence="4 5" key="1">
    <citation type="submission" date="2020-01" db="EMBL/GenBank/DDBJ databases">
        <title>Paenibacillus soybeanensis sp. nov. isolated from the nodules of soybean (Glycine max(L.) Merr).</title>
        <authorList>
            <person name="Wang H."/>
        </authorList>
    </citation>
    <scope>NUCLEOTIDE SEQUENCE [LARGE SCALE GENOMIC DNA]</scope>
    <source>
        <strain evidence="4 5">DSM 23054</strain>
    </source>
</reference>
<sequence length="252" mass="26005">MLVMTYTDKVAIITGGGAGIGLAAAQLLASKGAKVLITGRRTNVLDKIAASHPDIEGFTADASDPEAAARTVAAAIERWGRLDIVINNAGSGAIQPLATANAQAINDIFAVNVTAPTLLAAAALPYLEASKGTIINISSTFGSKAGAGLSLYSASKAAMEQLTRCWALELAPKGIRVNAIASGPVESDFLRERMGLSDEQIAAVKEQEVQAIPLGRRGVPDDVARWIVHLADPEASWITGQVIPVDGGLTIA</sequence>
<dbReference type="PRINTS" id="PR00081">
    <property type="entry name" value="GDHRDH"/>
</dbReference>
<gene>
    <name evidence="4" type="ORF">GT003_30810</name>
</gene>
<dbReference type="InterPro" id="IPR020904">
    <property type="entry name" value="Sc_DH/Rdtase_CS"/>
</dbReference>
<evidence type="ECO:0000313" key="4">
    <source>
        <dbReference type="EMBL" id="NBC73373.1"/>
    </source>
</evidence>
<feature type="domain" description="Ketoreductase" evidence="3">
    <location>
        <begin position="9"/>
        <end position="183"/>
    </location>
</feature>
<dbReference type="EMBL" id="JAAAMU010000031">
    <property type="protein sequence ID" value="NBC73373.1"/>
    <property type="molecule type" value="Genomic_DNA"/>
</dbReference>
<dbReference type="Proteomes" id="UP000558113">
    <property type="component" value="Unassembled WGS sequence"/>
</dbReference>
<dbReference type="OrthoDB" id="9803333at2"/>
<proteinExistence type="inferred from homology"/>
<comment type="similarity">
    <text evidence="1">Belongs to the short-chain dehydrogenases/reductases (SDR) family.</text>
</comment>
<evidence type="ECO:0000256" key="1">
    <source>
        <dbReference type="ARBA" id="ARBA00006484"/>
    </source>
</evidence>
<dbReference type="EC" id="1.1.1.47" evidence="4"/>
<keyword evidence="5" id="KW-1185">Reference proteome</keyword>
<dbReference type="SUPFAM" id="SSF51735">
    <property type="entry name" value="NAD(P)-binding Rossmann-fold domains"/>
    <property type="match status" value="1"/>
</dbReference>
<dbReference type="CDD" id="cd05233">
    <property type="entry name" value="SDR_c"/>
    <property type="match status" value="1"/>
</dbReference>
<dbReference type="AlphaFoldDB" id="A0A7X4YVL7"/>
<dbReference type="InterPro" id="IPR036291">
    <property type="entry name" value="NAD(P)-bd_dom_sf"/>
</dbReference>
<evidence type="ECO:0000256" key="2">
    <source>
        <dbReference type="ARBA" id="ARBA00023002"/>
    </source>
</evidence>
<dbReference type="InterPro" id="IPR002347">
    <property type="entry name" value="SDR_fam"/>
</dbReference>
<evidence type="ECO:0000259" key="3">
    <source>
        <dbReference type="SMART" id="SM00822"/>
    </source>
</evidence>
<protein>
    <submittedName>
        <fullName evidence="4">Glucose 1-dehydrogenase</fullName>
        <ecNumber evidence="4">1.1.1.47</ecNumber>
    </submittedName>
</protein>
<accession>A0A7X4YVL7</accession>
<dbReference type="PANTHER" id="PTHR43975">
    <property type="entry name" value="ZGC:101858"/>
    <property type="match status" value="1"/>
</dbReference>
<comment type="caution">
    <text evidence="4">The sequence shown here is derived from an EMBL/GenBank/DDBJ whole genome shotgun (WGS) entry which is preliminary data.</text>
</comment>
<dbReference type="PANTHER" id="PTHR43975:SF2">
    <property type="entry name" value="EG:BACR7A4.14 PROTEIN-RELATED"/>
    <property type="match status" value="1"/>
</dbReference>
<dbReference type="Gene3D" id="3.40.50.720">
    <property type="entry name" value="NAD(P)-binding Rossmann-like Domain"/>
    <property type="match status" value="1"/>
</dbReference>
<dbReference type="PRINTS" id="PR00080">
    <property type="entry name" value="SDRFAMILY"/>
</dbReference>
<dbReference type="NCBIfam" id="NF005559">
    <property type="entry name" value="PRK07231.1"/>
    <property type="match status" value="1"/>
</dbReference>
<evidence type="ECO:0000313" key="5">
    <source>
        <dbReference type="Proteomes" id="UP000558113"/>
    </source>
</evidence>